<protein>
    <recommendedName>
        <fullName evidence="3">Cystatin domain-containing protein</fullName>
    </recommendedName>
</protein>
<evidence type="ECO:0000313" key="2">
    <source>
        <dbReference type="Proteomes" id="UP000464620"/>
    </source>
</evidence>
<dbReference type="Proteomes" id="UP000464620">
    <property type="component" value="Chromosome B09"/>
</dbReference>
<sequence length="173" mass="19977">MNSAGDQRGWDGVHGIPYLPVITREQLDDYFRRRESVPLPAGGIAPVDKQRVISVGVDGIPNIPVITREQLRDYLRRPQQSPPILGRIAPFILNEVDKQRVTNLAKRCLQLYNDQNERRFEFHELVYVKRQCGPTFSITFTARSADNAFETFYGEVWHKFDNTLHVRGIVIKQ</sequence>
<organism evidence="1 2">
    <name type="scientific">Arachis hypogaea</name>
    <name type="common">Peanut</name>
    <dbReference type="NCBI Taxonomy" id="3818"/>
    <lineage>
        <taxon>Eukaryota</taxon>
        <taxon>Viridiplantae</taxon>
        <taxon>Streptophyta</taxon>
        <taxon>Embryophyta</taxon>
        <taxon>Tracheophyta</taxon>
        <taxon>Spermatophyta</taxon>
        <taxon>Magnoliopsida</taxon>
        <taxon>eudicotyledons</taxon>
        <taxon>Gunneridae</taxon>
        <taxon>Pentapetalae</taxon>
        <taxon>rosids</taxon>
        <taxon>fabids</taxon>
        <taxon>Fabales</taxon>
        <taxon>Fabaceae</taxon>
        <taxon>Papilionoideae</taxon>
        <taxon>50 kb inversion clade</taxon>
        <taxon>dalbergioids sensu lato</taxon>
        <taxon>Dalbergieae</taxon>
        <taxon>Pterocarpus clade</taxon>
        <taxon>Arachis</taxon>
    </lineage>
</organism>
<evidence type="ECO:0000313" key="1">
    <source>
        <dbReference type="EMBL" id="QHN75676.1"/>
    </source>
</evidence>
<dbReference type="Gene3D" id="3.10.450.10">
    <property type="match status" value="1"/>
</dbReference>
<gene>
    <name evidence="1" type="ORF">DS421_19g637330</name>
</gene>
<evidence type="ECO:0008006" key="3">
    <source>
        <dbReference type="Google" id="ProtNLM"/>
    </source>
</evidence>
<dbReference type="SMR" id="A0A6B9V2T7"/>
<accession>A0A6B9V2T7</accession>
<reference evidence="1 2" key="1">
    <citation type="submission" date="2020-01" db="EMBL/GenBank/DDBJ databases">
        <title>Genome sequence of Arachis hypogaea, cultivar Shitouqi.</title>
        <authorList>
            <person name="Zhuang W."/>
            <person name="Chen H."/>
            <person name="Varshney R."/>
            <person name="Wang D."/>
            <person name="Ming R."/>
        </authorList>
    </citation>
    <scope>NUCLEOTIDE SEQUENCE [LARGE SCALE GENOMIC DNA]</scope>
    <source>
        <tissue evidence="1">Young leaf</tissue>
    </source>
</reference>
<name>A0A6B9V2T7_ARAHY</name>
<proteinExistence type="predicted"/>
<dbReference type="AlphaFoldDB" id="A0A6B9V2T7"/>
<dbReference type="Gramene" id="arahy.Tifrunner.gnm2.ann2.Ah19g029800.1">
    <property type="protein sequence ID" value="arahy.Tifrunner.gnm2.ann2.Ah19g029800.1-CDS"/>
    <property type="gene ID" value="arahy.Tifrunner.gnm2.ann2.Ah19g029800"/>
</dbReference>
<dbReference type="EMBL" id="CP031001">
    <property type="protein sequence ID" value="QHN75676.1"/>
    <property type="molecule type" value="Genomic_DNA"/>
</dbReference>